<evidence type="ECO:0000256" key="6">
    <source>
        <dbReference type="SAM" id="Phobius"/>
    </source>
</evidence>
<keyword evidence="3 6" id="KW-1133">Transmembrane helix</keyword>
<feature type="transmembrane region" description="Helical" evidence="6">
    <location>
        <begin position="106"/>
        <end position="125"/>
    </location>
</feature>
<evidence type="ECO:0000256" key="5">
    <source>
        <dbReference type="ARBA" id="ARBA00038359"/>
    </source>
</evidence>
<dbReference type="EMBL" id="JAKJXP020000005">
    <property type="protein sequence ID" value="KAK7756754.1"/>
    <property type="molecule type" value="Genomic_DNA"/>
</dbReference>
<feature type="domain" description="Rhodopsin" evidence="7">
    <location>
        <begin position="77"/>
        <end position="164"/>
    </location>
</feature>
<sequence>MPRVLTPTARSLILWLSTATSIFFCLFRLWLRKWRGQHLTYGDYWVLLGLPFMALNVGAGFFVNIHYTPLELEKECGNILTDFLLLLIPFPIIFKANLAAWKRIRLSVVFGLGLLLVGMNIIRLYRGLYPWGVFNASQRLLWSSVEMTVAAVVATLPTIYILLRPSFYKIRTEEHTTTAAASERGMQQKKRQNSTWPSWATSEFVYDGGGTAARGSTHGGGLPRVPSMAHYQPSLRQPGSSGIYDDDSWGRGPWSGGHQWFDTQISSGTVSTSASASASWSRRSMDHDNRGCASGVITVETVVEQETVDISAMSEITEIASFMTLPPMAKFNGNPV</sequence>
<comment type="subcellular location">
    <subcellularLocation>
        <location evidence="1">Membrane</location>
        <topology evidence="1">Multi-pass membrane protein</topology>
    </subcellularLocation>
</comment>
<protein>
    <recommendedName>
        <fullName evidence="7">Rhodopsin domain-containing protein</fullName>
    </recommendedName>
</protein>
<dbReference type="GO" id="GO:0016020">
    <property type="term" value="C:membrane"/>
    <property type="evidence" value="ECO:0007669"/>
    <property type="project" value="UniProtKB-SubCell"/>
</dbReference>
<dbReference type="PANTHER" id="PTHR33048">
    <property type="entry name" value="PTH11-LIKE INTEGRAL MEMBRANE PROTEIN (AFU_ORTHOLOGUE AFUA_5G11245)"/>
    <property type="match status" value="1"/>
</dbReference>
<accession>A0AAN9YW96</accession>
<feature type="transmembrane region" description="Helical" evidence="6">
    <location>
        <begin position="77"/>
        <end position="94"/>
    </location>
</feature>
<reference evidence="8 9" key="1">
    <citation type="submission" date="2024-02" db="EMBL/GenBank/DDBJ databases">
        <title>De novo assembly and annotation of 12 fungi associated with fruit tree decline syndrome in Ontario, Canada.</title>
        <authorList>
            <person name="Sulman M."/>
            <person name="Ellouze W."/>
            <person name="Ilyukhin E."/>
        </authorList>
    </citation>
    <scope>NUCLEOTIDE SEQUENCE [LARGE SCALE GENOMIC DNA]</scope>
    <source>
        <strain evidence="8 9">M11/M66-122</strain>
    </source>
</reference>
<evidence type="ECO:0000256" key="2">
    <source>
        <dbReference type="ARBA" id="ARBA00022692"/>
    </source>
</evidence>
<dbReference type="InterPro" id="IPR052337">
    <property type="entry name" value="SAT4-like"/>
</dbReference>
<comment type="similarity">
    <text evidence="5">Belongs to the SAT4 family.</text>
</comment>
<proteinExistence type="inferred from homology"/>
<gene>
    <name evidence="8" type="ORF">SLS62_001197</name>
</gene>
<keyword evidence="4 6" id="KW-0472">Membrane</keyword>
<keyword evidence="9" id="KW-1185">Reference proteome</keyword>
<feature type="transmembrane region" description="Helical" evidence="6">
    <location>
        <begin position="43"/>
        <end position="65"/>
    </location>
</feature>
<dbReference type="PANTHER" id="PTHR33048:SF47">
    <property type="entry name" value="INTEGRAL MEMBRANE PROTEIN-RELATED"/>
    <property type="match status" value="1"/>
</dbReference>
<dbReference type="Pfam" id="PF20684">
    <property type="entry name" value="Fung_rhodopsin"/>
    <property type="match status" value="1"/>
</dbReference>
<name>A0AAN9YW96_9PEZI</name>
<organism evidence="8 9">
    <name type="scientific">Diatrype stigma</name>
    <dbReference type="NCBI Taxonomy" id="117547"/>
    <lineage>
        <taxon>Eukaryota</taxon>
        <taxon>Fungi</taxon>
        <taxon>Dikarya</taxon>
        <taxon>Ascomycota</taxon>
        <taxon>Pezizomycotina</taxon>
        <taxon>Sordariomycetes</taxon>
        <taxon>Xylariomycetidae</taxon>
        <taxon>Xylariales</taxon>
        <taxon>Diatrypaceae</taxon>
        <taxon>Diatrype</taxon>
    </lineage>
</organism>
<evidence type="ECO:0000256" key="1">
    <source>
        <dbReference type="ARBA" id="ARBA00004141"/>
    </source>
</evidence>
<evidence type="ECO:0000259" key="7">
    <source>
        <dbReference type="Pfam" id="PF20684"/>
    </source>
</evidence>
<evidence type="ECO:0000256" key="4">
    <source>
        <dbReference type="ARBA" id="ARBA00023136"/>
    </source>
</evidence>
<keyword evidence="2 6" id="KW-0812">Transmembrane</keyword>
<evidence type="ECO:0000256" key="3">
    <source>
        <dbReference type="ARBA" id="ARBA00022989"/>
    </source>
</evidence>
<feature type="transmembrane region" description="Helical" evidence="6">
    <location>
        <begin position="140"/>
        <end position="163"/>
    </location>
</feature>
<comment type="caution">
    <text evidence="8">The sequence shown here is derived from an EMBL/GenBank/DDBJ whole genome shotgun (WGS) entry which is preliminary data.</text>
</comment>
<evidence type="ECO:0000313" key="8">
    <source>
        <dbReference type="EMBL" id="KAK7756754.1"/>
    </source>
</evidence>
<evidence type="ECO:0000313" key="9">
    <source>
        <dbReference type="Proteomes" id="UP001320420"/>
    </source>
</evidence>
<dbReference type="InterPro" id="IPR049326">
    <property type="entry name" value="Rhodopsin_dom_fungi"/>
</dbReference>
<feature type="transmembrane region" description="Helical" evidence="6">
    <location>
        <begin position="12"/>
        <end position="31"/>
    </location>
</feature>
<dbReference type="Proteomes" id="UP001320420">
    <property type="component" value="Unassembled WGS sequence"/>
</dbReference>
<dbReference type="AlphaFoldDB" id="A0AAN9YW96"/>